<gene>
    <name evidence="1" type="ORF">GCM10011487_69680</name>
</gene>
<dbReference type="EMBL" id="BLJN01000012">
    <property type="protein sequence ID" value="GFE84968.1"/>
    <property type="molecule type" value="Genomic_DNA"/>
</dbReference>
<dbReference type="AlphaFoldDB" id="A0A829YQX4"/>
<dbReference type="Proteomes" id="UP000445000">
    <property type="component" value="Unassembled WGS sequence"/>
</dbReference>
<reference evidence="2" key="1">
    <citation type="submission" date="2020-01" db="EMBL/GenBank/DDBJ databases">
        <title>'Steroidobacter agaridevorans' sp. nov., agar-degrading bacteria isolated from rhizosphere soils.</title>
        <authorList>
            <person name="Ikenaga M."/>
            <person name="Kataoka M."/>
            <person name="Murouchi A."/>
            <person name="Katsuragi S."/>
            <person name="Sakai M."/>
        </authorList>
    </citation>
    <scope>NUCLEOTIDE SEQUENCE [LARGE SCALE GENOMIC DNA]</scope>
    <source>
        <strain evidence="2">YU21-B</strain>
    </source>
</reference>
<evidence type="ECO:0000313" key="2">
    <source>
        <dbReference type="Proteomes" id="UP000445000"/>
    </source>
</evidence>
<organism evidence="1 2">
    <name type="scientific">Steroidobacter agaridevorans</name>
    <dbReference type="NCBI Taxonomy" id="2695856"/>
    <lineage>
        <taxon>Bacteria</taxon>
        <taxon>Pseudomonadati</taxon>
        <taxon>Pseudomonadota</taxon>
        <taxon>Gammaproteobacteria</taxon>
        <taxon>Steroidobacterales</taxon>
        <taxon>Steroidobacteraceae</taxon>
        <taxon>Steroidobacter</taxon>
    </lineage>
</organism>
<accession>A0A829YQX4</accession>
<name>A0A829YQX4_9GAMM</name>
<evidence type="ECO:0000313" key="1">
    <source>
        <dbReference type="EMBL" id="GFE84968.1"/>
    </source>
</evidence>
<comment type="caution">
    <text evidence="1">The sequence shown here is derived from an EMBL/GenBank/DDBJ whole genome shotgun (WGS) entry which is preliminary data.</text>
</comment>
<keyword evidence="2" id="KW-1185">Reference proteome</keyword>
<proteinExistence type="predicted"/>
<protein>
    <submittedName>
        <fullName evidence="1">Uncharacterized protein</fullName>
    </submittedName>
</protein>
<sequence length="76" mass="8361">MNIMSQIAEARASALSLRASAKACRREQGALKFRLERAAESLDSIVLIAVRGIERIEQLEHELRQLKATSGQGGVR</sequence>